<dbReference type="OMA" id="EYRHKMR"/>
<proteinExistence type="predicted"/>
<keyword evidence="2" id="KW-1185">Reference proteome</keyword>
<gene>
    <name evidence="1" type="ORF">PPRIM_AZ9-3.1.T0040489</name>
</gene>
<evidence type="ECO:0000313" key="2">
    <source>
        <dbReference type="Proteomes" id="UP000688137"/>
    </source>
</evidence>
<reference evidence="1" key="1">
    <citation type="submission" date="2021-01" db="EMBL/GenBank/DDBJ databases">
        <authorList>
            <consortium name="Genoscope - CEA"/>
            <person name="William W."/>
        </authorList>
    </citation>
    <scope>NUCLEOTIDE SEQUENCE</scope>
</reference>
<accession>A0A8S1JNF2</accession>
<dbReference type="Proteomes" id="UP000688137">
    <property type="component" value="Unassembled WGS sequence"/>
</dbReference>
<organism evidence="1 2">
    <name type="scientific">Paramecium primaurelia</name>
    <dbReference type="NCBI Taxonomy" id="5886"/>
    <lineage>
        <taxon>Eukaryota</taxon>
        <taxon>Sar</taxon>
        <taxon>Alveolata</taxon>
        <taxon>Ciliophora</taxon>
        <taxon>Intramacronucleata</taxon>
        <taxon>Oligohymenophorea</taxon>
        <taxon>Peniculida</taxon>
        <taxon>Parameciidae</taxon>
        <taxon>Paramecium</taxon>
    </lineage>
</organism>
<dbReference type="AlphaFoldDB" id="A0A8S1JNF2"/>
<dbReference type="EMBL" id="CAJJDM010000001">
    <property type="protein sequence ID" value="CAD8043265.1"/>
    <property type="molecule type" value="Genomic_DNA"/>
</dbReference>
<sequence length="130" mass="15719">MKDQQKNQASGFDYLYITEEISKYHISSFRQVPIIKPKKISDNPFYALTMHKRKTTPKIIQRVEQNEQITKAFPKREYRHKMRSRTITDNSSVELPKIVEKKWEPKKAHMYYNLNYLIQQTKRGLKTIHY</sequence>
<name>A0A8S1JNF2_PARPR</name>
<protein>
    <submittedName>
        <fullName evidence="1">Uncharacterized protein</fullName>
    </submittedName>
</protein>
<evidence type="ECO:0000313" key="1">
    <source>
        <dbReference type="EMBL" id="CAD8043265.1"/>
    </source>
</evidence>
<comment type="caution">
    <text evidence="1">The sequence shown here is derived from an EMBL/GenBank/DDBJ whole genome shotgun (WGS) entry which is preliminary data.</text>
</comment>